<dbReference type="AlphaFoldDB" id="A0A0E1NRN6"/>
<evidence type="ECO:0000313" key="1">
    <source>
        <dbReference type="EMBL" id="ABG13345.1"/>
    </source>
</evidence>
<dbReference type="GeneID" id="57976664"/>
<dbReference type="Gene3D" id="1.25.10.10">
    <property type="entry name" value="Leucine-rich Repeat Variant"/>
    <property type="match status" value="1"/>
</dbReference>
<dbReference type="RefSeq" id="WP_002211258.1">
    <property type="nucleotide sequence ID" value="NC_008150.1"/>
</dbReference>
<name>A0A0E1NRN6_YERPA</name>
<dbReference type="InterPro" id="IPR016024">
    <property type="entry name" value="ARM-type_fold"/>
</dbReference>
<evidence type="ECO:0008006" key="3">
    <source>
        <dbReference type="Google" id="ProtNLM"/>
    </source>
</evidence>
<organism evidence="1 2">
    <name type="scientific">Yersinia pestis bv. Antiqua (strain Antiqua)</name>
    <dbReference type="NCBI Taxonomy" id="360102"/>
    <lineage>
        <taxon>Bacteria</taxon>
        <taxon>Pseudomonadati</taxon>
        <taxon>Pseudomonadota</taxon>
        <taxon>Gammaproteobacteria</taxon>
        <taxon>Enterobacterales</taxon>
        <taxon>Yersiniaceae</taxon>
        <taxon>Yersinia</taxon>
    </lineage>
</organism>
<dbReference type="KEGG" id="ypa:YPA_1378"/>
<evidence type="ECO:0000313" key="2">
    <source>
        <dbReference type="Proteomes" id="UP000001971"/>
    </source>
</evidence>
<dbReference type="SMR" id="A0A0E1NRN6"/>
<dbReference type="EMBL" id="CP000308">
    <property type="protein sequence ID" value="ABG13345.1"/>
    <property type="molecule type" value="Genomic_DNA"/>
</dbReference>
<dbReference type="SUPFAM" id="SSF48371">
    <property type="entry name" value="ARM repeat"/>
    <property type="match status" value="1"/>
</dbReference>
<reference evidence="1 2" key="1">
    <citation type="journal article" date="2006" name="J. Bacteriol.">
        <title>Complete genome sequence of Yersinia pestis strains Antiqua and Nepal516: evidence of gene reduction in an emerging pathogen.</title>
        <authorList>
            <person name="Chain P.S."/>
            <person name="Hu P."/>
            <person name="Malfatti S.A."/>
            <person name="Radnedge L."/>
            <person name="Larimer F."/>
            <person name="Vergez L.M."/>
            <person name="Worsham P."/>
            <person name="Chu M.C."/>
            <person name="Andersen G.L."/>
        </authorList>
    </citation>
    <scope>NUCLEOTIDE SEQUENCE [LARGE SCALE GENOMIC DNA]</scope>
    <source>
        <strain evidence="1 2">Antiqua</strain>
    </source>
</reference>
<proteinExistence type="predicted"/>
<gene>
    <name evidence="1" type="ordered locus">YPA_1378</name>
</gene>
<dbReference type="PATRIC" id="fig|360102.15.peg.4488"/>
<accession>A0A0E1NRN6</accession>
<dbReference type="HOGENOM" id="CLU_924230_0_0_6"/>
<dbReference type="InterPro" id="IPR011989">
    <property type="entry name" value="ARM-like"/>
</dbReference>
<dbReference type="Pfam" id="PF13646">
    <property type="entry name" value="HEAT_2"/>
    <property type="match status" value="1"/>
</dbReference>
<sequence length="301" mass="34091">MSKVTSPDSINRIKHTEVIAASPNSEESIRSLSVLKEKASEILEKENAQFFDILPILESLKKDDIIEILNDLLERKDITSNYQLLSEDHVYLSRQHNFHLLMRLIGRSPSTTLYANEFDILVINPMNTPVSIPLYQCQVCEDLSQRPSALIRLEDTVLMPGKVYGFEAYKYILDFDTEAAQDAFILIAHSEPKGWLSWVYDKNSLEPIESICTSLQASRIQMYVRMLGAMNATQAVPVLEKLAKSTYANFVRWEAVESLSLIDPQSTLELLDYLVKNDSDAQIIEAAEQSLAINKAEESEV</sequence>
<dbReference type="Proteomes" id="UP000001971">
    <property type="component" value="Chromosome"/>
</dbReference>
<protein>
    <recommendedName>
        <fullName evidence="3">HEAT repeat domain-containing protein</fullName>
    </recommendedName>
</protein>